<gene>
    <name evidence="1" type="ORF">F5148DRAFT_1339486</name>
</gene>
<accession>A0ACC0UGB6</accession>
<reference evidence="1" key="1">
    <citation type="submission" date="2021-03" db="EMBL/GenBank/DDBJ databases">
        <title>Evolutionary priming and transition to the ectomycorrhizal habit in an iconic lineage of mushroom-forming fungi: is preadaptation a requirement?</title>
        <authorList>
            <consortium name="DOE Joint Genome Institute"/>
            <person name="Looney B.P."/>
            <person name="Miyauchi S."/>
            <person name="Morin E."/>
            <person name="Drula E."/>
            <person name="Courty P.E."/>
            <person name="Chicoki N."/>
            <person name="Fauchery L."/>
            <person name="Kohler A."/>
            <person name="Kuo A."/>
            <person name="LaButti K."/>
            <person name="Pangilinan J."/>
            <person name="Lipzen A."/>
            <person name="Riley R."/>
            <person name="Andreopoulos W."/>
            <person name="He G."/>
            <person name="Johnson J."/>
            <person name="Barry K.W."/>
            <person name="Grigoriev I.V."/>
            <person name="Nagy L."/>
            <person name="Hibbett D."/>
            <person name="Henrissat B."/>
            <person name="Matheny P.B."/>
            <person name="Labbe J."/>
            <person name="Martin A.F."/>
        </authorList>
    </citation>
    <scope>NUCLEOTIDE SEQUENCE</scope>
    <source>
        <strain evidence="1">BPL698</strain>
    </source>
</reference>
<organism evidence="1 2">
    <name type="scientific">Russula earlei</name>
    <dbReference type="NCBI Taxonomy" id="71964"/>
    <lineage>
        <taxon>Eukaryota</taxon>
        <taxon>Fungi</taxon>
        <taxon>Dikarya</taxon>
        <taxon>Basidiomycota</taxon>
        <taxon>Agaricomycotina</taxon>
        <taxon>Agaricomycetes</taxon>
        <taxon>Russulales</taxon>
        <taxon>Russulaceae</taxon>
        <taxon>Russula</taxon>
    </lineage>
</organism>
<name>A0ACC0UGB6_9AGAM</name>
<evidence type="ECO:0000313" key="2">
    <source>
        <dbReference type="Proteomes" id="UP001207468"/>
    </source>
</evidence>
<sequence length="317" mass="34599">MTINNDMSALVGFGCEAFFYGCYTIIFAMSIYLMLRRPPSQSSGVDRPIFIISVLLYVACSAHFTLEFIHFYTVLATKGTNGFANENNVLIGADLLIGVADFIGELILIYRCWLLWSRSYWIILFPTLTAVASLGCILETIHLLLRIDPTSPIAPPSLVPLGLASFVLPLCTNVLVTVLIAGRYLVPLPKAAIDIVIESGMLYLVVQLIFVILFAIRHPAQGVVGVIAVQIYGIASALIIIRVALGWSNTPTRMLHNAAGLMFRPVHTQAPMDYSIAPSSVSESGHRLEIHMSRMTLKLSGEDLGPRFSSAEIATAI</sequence>
<dbReference type="Proteomes" id="UP001207468">
    <property type="component" value="Unassembled WGS sequence"/>
</dbReference>
<keyword evidence="2" id="KW-1185">Reference proteome</keyword>
<proteinExistence type="predicted"/>
<protein>
    <submittedName>
        <fullName evidence="1">Uncharacterized protein</fullName>
    </submittedName>
</protein>
<evidence type="ECO:0000313" key="1">
    <source>
        <dbReference type="EMBL" id="KAI9510099.1"/>
    </source>
</evidence>
<comment type="caution">
    <text evidence="1">The sequence shown here is derived from an EMBL/GenBank/DDBJ whole genome shotgun (WGS) entry which is preliminary data.</text>
</comment>
<dbReference type="EMBL" id="JAGFNK010000049">
    <property type="protein sequence ID" value="KAI9510099.1"/>
    <property type="molecule type" value="Genomic_DNA"/>
</dbReference>